<dbReference type="InterPro" id="IPR050194">
    <property type="entry name" value="Glycosyltransferase_grp1"/>
</dbReference>
<dbReference type="SUPFAM" id="SSF53756">
    <property type="entry name" value="UDP-Glycosyltransferase/glycogen phosphorylase"/>
    <property type="match status" value="1"/>
</dbReference>
<feature type="domain" description="Glycosyltransferase subfamily 4-like N-terminal" evidence="2">
    <location>
        <begin position="14"/>
        <end position="184"/>
    </location>
</feature>
<dbReference type="GO" id="GO:0016757">
    <property type="term" value="F:glycosyltransferase activity"/>
    <property type="evidence" value="ECO:0007669"/>
    <property type="project" value="InterPro"/>
</dbReference>
<dbReference type="Proteomes" id="UP000034020">
    <property type="component" value="Unassembled WGS sequence"/>
</dbReference>
<evidence type="ECO:0000259" key="2">
    <source>
        <dbReference type="Pfam" id="PF13439"/>
    </source>
</evidence>
<dbReference type="AlphaFoldDB" id="A0A0G1N733"/>
<accession>A0A0G1N733</accession>
<reference evidence="3 4" key="1">
    <citation type="journal article" date="2015" name="Nature">
        <title>rRNA introns, odd ribosomes, and small enigmatic genomes across a large radiation of phyla.</title>
        <authorList>
            <person name="Brown C.T."/>
            <person name="Hug L.A."/>
            <person name="Thomas B.C."/>
            <person name="Sharon I."/>
            <person name="Castelle C.J."/>
            <person name="Singh A."/>
            <person name="Wilkins M.J."/>
            <person name="Williams K.H."/>
            <person name="Banfield J.F."/>
        </authorList>
    </citation>
    <scope>NUCLEOTIDE SEQUENCE [LARGE SCALE GENOMIC DNA]</scope>
</reference>
<dbReference type="Pfam" id="PF00534">
    <property type="entry name" value="Glycos_transf_1"/>
    <property type="match status" value="1"/>
</dbReference>
<protein>
    <recommendedName>
        <fullName evidence="5">Glycosyl transferase group 1</fullName>
    </recommendedName>
</protein>
<dbReference type="PANTHER" id="PTHR45947">
    <property type="entry name" value="SULFOQUINOVOSYL TRANSFERASE SQD2"/>
    <property type="match status" value="1"/>
</dbReference>
<evidence type="ECO:0000313" key="4">
    <source>
        <dbReference type="Proteomes" id="UP000034020"/>
    </source>
</evidence>
<name>A0A0G1N733_9BACT</name>
<feature type="domain" description="Glycosyl transferase family 1" evidence="1">
    <location>
        <begin position="195"/>
        <end position="358"/>
    </location>
</feature>
<dbReference type="Pfam" id="PF13439">
    <property type="entry name" value="Glyco_transf_4"/>
    <property type="match status" value="1"/>
</dbReference>
<gene>
    <name evidence="3" type="ORF">UX24_C0021G0005</name>
</gene>
<dbReference type="Gene3D" id="3.40.50.2000">
    <property type="entry name" value="Glycogen Phosphorylase B"/>
    <property type="match status" value="2"/>
</dbReference>
<evidence type="ECO:0000259" key="1">
    <source>
        <dbReference type="Pfam" id="PF00534"/>
    </source>
</evidence>
<dbReference type="EMBL" id="LCLL01000021">
    <property type="protein sequence ID" value="KKU16102.1"/>
    <property type="molecule type" value="Genomic_DNA"/>
</dbReference>
<dbReference type="InterPro" id="IPR001296">
    <property type="entry name" value="Glyco_trans_1"/>
</dbReference>
<dbReference type="PANTHER" id="PTHR45947:SF3">
    <property type="entry name" value="SULFOQUINOVOSYL TRANSFERASE SQD2"/>
    <property type="match status" value="1"/>
</dbReference>
<sequence>MRIAFFTDTFPPKVNGVANLVKNSAEVLVQRGHDVHVFTVTFGNSDENPPRGKFGLTRIFSMPFFGYPGERFSLPLGWTLSKIKSFKPDIIHAHTPFALGWEAVLAKKILGVPLVGTHHTFFNHYLRHIHADYEWAKKFSSKYVAVYYNRCDLVVSPTHSLARTLESFGVARPLIIVPNHIDTDFFKPAVDEKEKEKLKKQFGFSKNVLVYMGRVSYEKSIDVIMRAMPIIAEKSREATFVIIGGGPEREKLEILAKHLGIENKVRFMGFLYGRELALALQASDVFVTASKSENFPLSIIEAMASGLPVVAASALGLPEIVEDGRSGFLVPPDRPEEMADKVLELFRDRRLLGKYSSTSRELSDKYSRQNIARIHENNYENLLIS</sequence>
<dbReference type="InterPro" id="IPR028098">
    <property type="entry name" value="Glyco_trans_4-like_N"/>
</dbReference>
<evidence type="ECO:0008006" key="5">
    <source>
        <dbReference type="Google" id="ProtNLM"/>
    </source>
</evidence>
<comment type="caution">
    <text evidence="3">The sequence shown here is derived from an EMBL/GenBank/DDBJ whole genome shotgun (WGS) entry which is preliminary data.</text>
</comment>
<organism evidence="3 4">
    <name type="scientific">Candidatus Giovannonibacteria bacterium GW2011_GWB1_45_9b</name>
    <dbReference type="NCBI Taxonomy" id="1618653"/>
    <lineage>
        <taxon>Bacteria</taxon>
        <taxon>Candidatus Giovannoniibacteriota</taxon>
    </lineage>
</organism>
<proteinExistence type="predicted"/>
<evidence type="ECO:0000313" key="3">
    <source>
        <dbReference type="EMBL" id="KKU16102.1"/>
    </source>
</evidence>